<dbReference type="RefSeq" id="WP_263050195.1">
    <property type="nucleotide sequence ID" value="NZ_CP106735.1"/>
</dbReference>
<organism evidence="1 2">
    <name type="scientific">Reichenbachiella carrageenanivorans</name>
    <dbReference type="NCBI Taxonomy" id="2979869"/>
    <lineage>
        <taxon>Bacteria</taxon>
        <taxon>Pseudomonadati</taxon>
        <taxon>Bacteroidota</taxon>
        <taxon>Cytophagia</taxon>
        <taxon>Cytophagales</taxon>
        <taxon>Reichenbachiellaceae</taxon>
        <taxon>Reichenbachiella</taxon>
    </lineage>
</organism>
<reference evidence="1" key="1">
    <citation type="submission" date="2022-10" db="EMBL/GenBank/DDBJ databases">
        <title>Comparative genomics and taxonomic characterization of three novel marine species of genus Reichenbachiella exhibiting antioxidant and polysaccharide degradation activities.</title>
        <authorList>
            <person name="Muhammad N."/>
            <person name="Lee Y.-J."/>
            <person name="Ko J."/>
            <person name="Kim S.-G."/>
        </authorList>
    </citation>
    <scope>NUCLEOTIDE SEQUENCE</scope>
    <source>
        <strain evidence="1">Wsw4-B4</strain>
    </source>
</reference>
<evidence type="ECO:0000313" key="2">
    <source>
        <dbReference type="Proteomes" id="UP001062165"/>
    </source>
</evidence>
<sequence>MMKSIEKSKWNQLGRSLLFPMIALTLMCNTCEVDDDDDVEPTVDLQGALDDGEALSELLESYSEKDFYGLTYEGGYIFYIDKDNEVAYIAAKQDFGSSVEFSDEYFDLGRMLSSNIGKGKSNTETLISELGNTSSHVARTCYSISTEGYSDWFLPSKSELYRMRDNIYKNGNAGNFPGGSTNAGYYWHSTVSGSRGYAVQFVNNSETTPSKANLRPVRQAFY</sequence>
<accession>A0ABY6CYK0</accession>
<gene>
    <name evidence="1" type="ORF">N7E81_13900</name>
</gene>
<name>A0ABY6CYK0_9BACT</name>
<keyword evidence="2" id="KW-1185">Reference proteome</keyword>
<protein>
    <submittedName>
        <fullName evidence="1">DUF1566 domain-containing protein</fullName>
    </submittedName>
</protein>
<proteinExistence type="predicted"/>
<dbReference type="EMBL" id="CP106735">
    <property type="protein sequence ID" value="UXX78450.1"/>
    <property type="molecule type" value="Genomic_DNA"/>
</dbReference>
<dbReference type="Proteomes" id="UP001062165">
    <property type="component" value="Chromosome"/>
</dbReference>
<evidence type="ECO:0000313" key="1">
    <source>
        <dbReference type="EMBL" id="UXX78450.1"/>
    </source>
</evidence>